<sequence>MGILDRRWLWRAGAVLICALVIGGIAAQREQAVSEQSSACARFEAQAELRLDAVVGSGPRTVVIGDSWAAGLESRDIGRTWTDQLPGRVTVHAFAGSGFSRTASGCGEAFSYAARAASAPFDEAALVVIEGGLNDFDRPASEITVGFNAVIDQMIARGVEPEEIRVIGPARAPSRAGGAIRVDRLLSDLAERRDIAYVSVIDLELDYLDDQLHLTDAGHAMFGSVVQERLGVG</sequence>
<name>A0A7Y9UTM5_9ACTN</name>
<dbReference type="EC" id="3.1.2.-" evidence="2"/>
<dbReference type="GO" id="GO:0004622">
    <property type="term" value="F:phosphatidylcholine lysophospholipase activity"/>
    <property type="evidence" value="ECO:0007669"/>
    <property type="project" value="UniProtKB-EC"/>
</dbReference>
<accession>A0A7Y9UTM5</accession>
<protein>
    <submittedName>
        <fullName evidence="2">Acyl-CoA thioesterase-1</fullName>
        <ecNumber evidence="2">3.1.1.5</ecNumber>
        <ecNumber evidence="2">3.1.2.-</ecNumber>
    </submittedName>
</protein>
<evidence type="ECO:0000259" key="1">
    <source>
        <dbReference type="Pfam" id="PF13472"/>
    </source>
</evidence>
<dbReference type="Pfam" id="PF13472">
    <property type="entry name" value="Lipase_GDSL_2"/>
    <property type="match status" value="1"/>
</dbReference>
<dbReference type="Gene3D" id="3.40.50.1110">
    <property type="entry name" value="SGNH hydrolase"/>
    <property type="match status" value="1"/>
</dbReference>
<comment type="caution">
    <text evidence="2">The sequence shown here is derived from an EMBL/GenBank/DDBJ whole genome shotgun (WGS) entry which is preliminary data.</text>
</comment>
<feature type="domain" description="SGNH hydrolase-type esterase" evidence="1">
    <location>
        <begin position="63"/>
        <end position="220"/>
    </location>
</feature>
<reference evidence="2 3" key="1">
    <citation type="submission" date="2020-07" db="EMBL/GenBank/DDBJ databases">
        <title>Sequencing the genomes of 1000 actinobacteria strains.</title>
        <authorList>
            <person name="Klenk H.-P."/>
        </authorList>
    </citation>
    <scope>NUCLEOTIDE SEQUENCE [LARGE SCALE GENOMIC DNA]</scope>
    <source>
        <strain evidence="2 3">DSM 23819</strain>
    </source>
</reference>
<dbReference type="AlphaFoldDB" id="A0A7Y9UTM5"/>
<dbReference type="InterPro" id="IPR013830">
    <property type="entry name" value="SGNH_hydro"/>
</dbReference>
<dbReference type="Proteomes" id="UP000540656">
    <property type="component" value="Unassembled WGS sequence"/>
</dbReference>
<dbReference type="CDD" id="cd00229">
    <property type="entry name" value="SGNH_hydrolase"/>
    <property type="match status" value="1"/>
</dbReference>
<keyword evidence="2" id="KW-0378">Hydrolase</keyword>
<dbReference type="SUPFAM" id="SSF52266">
    <property type="entry name" value="SGNH hydrolase"/>
    <property type="match status" value="1"/>
</dbReference>
<dbReference type="InterPro" id="IPR036514">
    <property type="entry name" value="SGNH_hydro_sf"/>
</dbReference>
<evidence type="ECO:0000313" key="2">
    <source>
        <dbReference type="EMBL" id="NYG58619.1"/>
    </source>
</evidence>
<dbReference type="EC" id="3.1.1.5" evidence="2"/>
<organism evidence="2 3">
    <name type="scientific">Nocardioides daedukensis</name>
    <dbReference type="NCBI Taxonomy" id="634462"/>
    <lineage>
        <taxon>Bacteria</taxon>
        <taxon>Bacillati</taxon>
        <taxon>Actinomycetota</taxon>
        <taxon>Actinomycetes</taxon>
        <taxon>Propionibacteriales</taxon>
        <taxon>Nocardioidaceae</taxon>
        <taxon>Nocardioides</taxon>
    </lineage>
</organism>
<evidence type="ECO:0000313" key="3">
    <source>
        <dbReference type="Proteomes" id="UP000540656"/>
    </source>
</evidence>
<dbReference type="EMBL" id="JACCAA010000001">
    <property type="protein sequence ID" value="NYG58619.1"/>
    <property type="molecule type" value="Genomic_DNA"/>
</dbReference>
<dbReference type="RefSeq" id="WP_179501767.1">
    <property type="nucleotide sequence ID" value="NZ_JACCAA010000001.1"/>
</dbReference>
<proteinExistence type="predicted"/>
<keyword evidence="3" id="KW-1185">Reference proteome</keyword>
<gene>
    <name evidence="2" type="ORF">BJ980_001542</name>
</gene>